<feature type="region of interest" description="Disordered" evidence="7">
    <location>
        <begin position="628"/>
        <end position="647"/>
    </location>
</feature>
<dbReference type="FunFam" id="3.30.470.20:FF:000032">
    <property type="entry name" value="tubulin monoglycylase TTLL3 isoform X2"/>
    <property type="match status" value="1"/>
</dbReference>
<sequence length="785" mass="92015">MTKKFEFQDNTSEEHQETKQQLETSKSLETKMNRPPLSAPSSPKLQTVTPEIQETIEKCTKRSKSCLLEGSSKVRCTITSERLAQLKRTVDNALREHRVFSIKGGWPVIRRELLKRNWVEKYEQGNKQRFNNVEDVTSNLPIRQEWETPTNYVDKCERTVMSRMLSQHDCDFYWSMRKEPSDLQHRGNAYKLINRFSRSLFASKEGLALLLQQSYWYSEENIASVNFPRCYVLGFPDHYNLFVDDFRMTACIGMLKWFTNRYETKKEVHSIEGTIPHSAFNFALERCSEYIAAQKHQDIDKEFNRVWDHEWEQFLGYFYSVVHQNELFVVFKDKLLNNYAQAKIKLKELAKYWPQFDLDGMKNIWIMKPGNKCRGRGIQLVKSIAEVDKVMGLKIKYVVQKYIERPLIIYKTKFDIRQWFIVTNVQPLTIWMFRDSYLRFSGQIFNLDNFHESLHLTNHAVQCRYTNGMQRDKALPDDNMWDCHTFKAYLKQIGCLEKWNQVIFPGMKQSIVCAMLASQDTMDRRPNTFEVYGADFMLTENFTPWLLEINCSPDLSFSTSVTSRLCPQCMEDIIKVVVDRKKDPNADTGLFEMIYKQNYPKTPPYLGMNLSVRGRKIFRTRVRNSFKSEGKELRDKSHYSSSNRPRKTPELIKTEVLSDAVASRALPMILSPNIYSGPIIEDLIEELHKTIYETDSGIDFVLPINQKSKQIDIPVKKKTTPNRGDRVPKFCLSRRKTNQKPPLSRKASGNENNVVISDFFANGFQKIKITFWISELNGKRVPLVY</sequence>
<evidence type="ECO:0000256" key="2">
    <source>
        <dbReference type="ARBA" id="ARBA00022490"/>
    </source>
</evidence>
<keyword evidence="6" id="KW-0206">Cytoskeleton</keyword>
<keyword evidence="3" id="KW-0436">Ligase</keyword>
<evidence type="ECO:0000313" key="8">
    <source>
        <dbReference type="EMBL" id="KAL1490566.1"/>
    </source>
</evidence>
<keyword evidence="4" id="KW-0547">Nucleotide-binding</keyword>
<dbReference type="Gene3D" id="3.30.470.20">
    <property type="entry name" value="ATP-grasp fold, B domain"/>
    <property type="match status" value="1"/>
</dbReference>
<dbReference type="PROSITE" id="PS51221">
    <property type="entry name" value="TTL"/>
    <property type="match status" value="1"/>
</dbReference>
<evidence type="ECO:0000256" key="7">
    <source>
        <dbReference type="SAM" id="MobiDB-lite"/>
    </source>
</evidence>
<evidence type="ECO:0000256" key="6">
    <source>
        <dbReference type="ARBA" id="ARBA00023212"/>
    </source>
</evidence>
<dbReference type="AlphaFoldDB" id="A0ABD1E7C0"/>
<keyword evidence="5" id="KW-0067">ATP-binding</keyword>
<dbReference type="GO" id="GO:0070735">
    <property type="term" value="F:protein-glycine ligase activity"/>
    <property type="evidence" value="ECO:0007669"/>
    <property type="project" value="UniProtKB-ARBA"/>
</dbReference>
<reference evidence="8 9" key="1">
    <citation type="submission" date="2024-05" db="EMBL/GenBank/DDBJ databases">
        <title>Genetic variation in Jamaican populations of the coffee berry borer (Hypothenemus hampei).</title>
        <authorList>
            <person name="Errbii M."/>
            <person name="Myrie A."/>
        </authorList>
    </citation>
    <scope>NUCLEOTIDE SEQUENCE [LARGE SCALE GENOMIC DNA]</scope>
    <source>
        <strain evidence="8">JA-Hopewell-2020-01-JO</strain>
        <tissue evidence="8">Whole body</tissue>
    </source>
</reference>
<dbReference type="PANTHER" id="PTHR45870:SF2">
    <property type="entry name" value="TUBULIN MONOGLYCYLASE TTLL3"/>
    <property type="match status" value="1"/>
</dbReference>
<evidence type="ECO:0008006" key="10">
    <source>
        <dbReference type="Google" id="ProtNLM"/>
    </source>
</evidence>
<evidence type="ECO:0000256" key="5">
    <source>
        <dbReference type="ARBA" id="ARBA00022840"/>
    </source>
</evidence>
<feature type="region of interest" description="Disordered" evidence="7">
    <location>
        <begin position="1"/>
        <end position="45"/>
    </location>
</feature>
<keyword evidence="2" id="KW-0963">Cytoplasm</keyword>
<keyword evidence="9" id="KW-1185">Reference proteome</keyword>
<organism evidence="8 9">
    <name type="scientific">Hypothenemus hampei</name>
    <name type="common">Coffee berry borer</name>
    <dbReference type="NCBI Taxonomy" id="57062"/>
    <lineage>
        <taxon>Eukaryota</taxon>
        <taxon>Metazoa</taxon>
        <taxon>Ecdysozoa</taxon>
        <taxon>Arthropoda</taxon>
        <taxon>Hexapoda</taxon>
        <taxon>Insecta</taxon>
        <taxon>Pterygota</taxon>
        <taxon>Neoptera</taxon>
        <taxon>Endopterygota</taxon>
        <taxon>Coleoptera</taxon>
        <taxon>Polyphaga</taxon>
        <taxon>Cucujiformia</taxon>
        <taxon>Curculionidae</taxon>
        <taxon>Scolytinae</taxon>
        <taxon>Hypothenemus</taxon>
    </lineage>
</organism>
<dbReference type="Pfam" id="PF03133">
    <property type="entry name" value="TTL"/>
    <property type="match status" value="1"/>
</dbReference>
<comment type="subcellular location">
    <subcellularLocation>
        <location evidence="1">Cytoplasm</location>
        <location evidence="1">Cytoskeleton</location>
    </subcellularLocation>
</comment>
<evidence type="ECO:0000313" key="9">
    <source>
        <dbReference type="Proteomes" id="UP001566132"/>
    </source>
</evidence>
<name>A0ABD1E7C0_HYPHA</name>
<protein>
    <recommendedName>
        <fullName evidence="10">Tubulin glycylase 3A-like</fullName>
    </recommendedName>
</protein>
<evidence type="ECO:0000256" key="1">
    <source>
        <dbReference type="ARBA" id="ARBA00004245"/>
    </source>
</evidence>
<evidence type="ECO:0000256" key="3">
    <source>
        <dbReference type="ARBA" id="ARBA00022598"/>
    </source>
</evidence>
<dbReference type="InterPro" id="IPR051437">
    <property type="entry name" value="TTLL_monoglycylase"/>
</dbReference>
<gene>
    <name evidence="8" type="ORF">ABEB36_013236</name>
</gene>
<evidence type="ECO:0000256" key="4">
    <source>
        <dbReference type="ARBA" id="ARBA00022741"/>
    </source>
</evidence>
<dbReference type="SUPFAM" id="SSF56059">
    <property type="entry name" value="Glutathione synthetase ATP-binding domain-like"/>
    <property type="match status" value="1"/>
</dbReference>
<dbReference type="GO" id="GO:0005856">
    <property type="term" value="C:cytoskeleton"/>
    <property type="evidence" value="ECO:0007669"/>
    <property type="project" value="UniProtKB-SubCell"/>
</dbReference>
<dbReference type="EMBL" id="JBDJPC010000010">
    <property type="protein sequence ID" value="KAL1490566.1"/>
    <property type="molecule type" value="Genomic_DNA"/>
</dbReference>
<proteinExistence type="predicted"/>
<dbReference type="Proteomes" id="UP001566132">
    <property type="component" value="Unassembled WGS sequence"/>
</dbReference>
<accession>A0ABD1E7C0</accession>
<dbReference type="PANTHER" id="PTHR45870">
    <property type="entry name" value="TUBULIN MONOGLYCYLASE TTLL3"/>
    <property type="match status" value="1"/>
</dbReference>
<feature type="compositionally biased region" description="Basic and acidic residues" evidence="7">
    <location>
        <begin position="1"/>
        <end position="32"/>
    </location>
</feature>
<dbReference type="InterPro" id="IPR004344">
    <property type="entry name" value="TTL/TTLL_fam"/>
</dbReference>
<dbReference type="GO" id="GO:0005524">
    <property type="term" value="F:ATP binding"/>
    <property type="evidence" value="ECO:0007669"/>
    <property type="project" value="UniProtKB-KW"/>
</dbReference>
<comment type="caution">
    <text evidence="8">The sequence shown here is derived from an EMBL/GenBank/DDBJ whole genome shotgun (WGS) entry which is preliminary data.</text>
</comment>
<feature type="compositionally biased region" description="Basic and acidic residues" evidence="7">
    <location>
        <begin position="628"/>
        <end position="638"/>
    </location>
</feature>